<proteinExistence type="predicted"/>
<organism evidence="3 4">
    <name type="scientific">Pseudaquabacterium pictum</name>
    <dbReference type="NCBI Taxonomy" id="2315236"/>
    <lineage>
        <taxon>Bacteria</taxon>
        <taxon>Pseudomonadati</taxon>
        <taxon>Pseudomonadota</taxon>
        <taxon>Betaproteobacteria</taxon>
        <taxon>Burkholderiales</taxon>
        <taxon>Sphaerotilaceae</taxon>
        <taxon>Pseudaquabacterium</taxon>
    </lineage>
</organism>
<name>A0A480AWA8_9BURK</name>
<dbReference type="InterPro" id="IPR049449">
    <property type="entry name" value="TesB_ACOT8-like_N"/>
</dbReference>
<dbReference type="PANTHER" id="PTHR38110">
    <property type="entry name" value="CHROMOSOME 23, WHOLE GENOME SHOTGUN SEQUENCE"/>
    <property type="match status" value="1"/>
</dbReference>
<dbReference type="Proteomes" id="UP000301751">
    <property type="component" value="Unassembled WGS sequence"/>
</dbReference>
<evidence type="ECO:0000313" key="3">
    <source>
        <dbReference type="EMBL" id="GCL64075.1"/>
    </source>
</evidence>
<dbReference type="SUPFAM" id="SSF54637">
    <property type="entry name" value="Thioesterase/thiol ester dehydrase-isomerase"/>
    <property type="match status" value="2"/>
</dbReference>
<dbReference type="InterPro" id="IPR049450">
    <property type="entry name" value="ACOT8-like_C"/>
</dbReference>
<comment type="caution">
    <text evidence="3">The sequence shown here is derived from an EMBL/GenBank/DDBJ whole genome shotgun (WGS) entry which is preliminary data.</text>
</comment>
<dbReference type="AlphaFoldDB" id="A0A480AWA8"/>
<sequence length="275" mass="28806">MSAFDDDTRVWPGDRPGRYTGTVHPAWNIGANPNGGYLLALAAQALRQATPNQPDALSITVHYLRPGLAGQPCEIDTQVLRSGRTLSTVRATLVQDGSARMELLAAMGDLGAAGSQPPPVIALPRPVLPPPEACPGRSASAQGVGLPILNRLDIRLHPDQAVPGAAGEARVSGWIRFADGRAPDALGCLLMADAFPPAVFGLLGMVGWVPTIELTVHLRGRPAPGWLMGAFWAQDLRDGRVIEDGALWDADGQLVAQARQLALVRSPDGGAKAPG</sequence>
<evidence type="ECO:0000259" key="1">
    <source>
        <dbReference type="Pfam" id="PF13622"/>
    </source>
</evidence>
<dbReference type="Pfam" id="PF13622">
    <property type="entry name" value="4HBT_3"/>
    <property type="match status" value="1"/>
</dbReference>
<dbReference type="PANTHER" id="PTHR38110:SF1">
    <property type="entry name" value="THIOESTERASE DOMAIN-CONTAINING PROTEIN"/>
    <property type="match status" value="1"/>
</dbReference>
<accession>A0A480AWA8</accession>
<dbReference type="RefSeq" id="WP_162520817.1">
    <property type="nucleotide sequence ID" value="NZ_BJCL01000008.1"/>
</dbReference>
<evidence type="ECO:0000313" key="4">
    <source>
        <dbReference type="Proteomes" id="UP000301751"/>
    </source>
</evidence>
<dbReference type="InterPro" id="IPR052389">
    <property type="entry name" value="Sec_Metab_Biosynth-Assoc"/>
</dbReference>
<dbReference type="InterPro" id="IPR042171">
    <property type="entry name" value="Acyl-CoA_hotdog"/>
</dbReference>
<dbReference type="EMBL" id="BJCL01000008">
    <property type="protein sequence ID" value="GCL64075.1"/>
    <property type="molecule type" value="Genomic_DNA"/>
</dbReference>
<protein>
    <recommendedName>
        <fullName evidence="5">Acyl-CoA thioesterase</fullName>
    </recommendedName>
</protein>
<dbReference type="InterPro" id="IPR029069">
    <property type="entry name" value="HotDog_dom_sf"/>
</dbReference>
<dbReference type="Pfam" id="PF20789">
    <property type="entry name" value="4HBT_3C"/>
    <property type="match status" value="1"/>
</dbReference>
<keyword evidence="4" id="KW-1185">Reference proteome</keyword>
<feature type="domain" description="Acyl-CoA thioesterase-like N-terminal HotDog" evidence="1">
    <location>
        <begin position="24"/>
        <end position="106"/>
    </location>
</feature>
<reference evidence="4" key="1">
    <citation type="submission" date="2019-03" db="EMBL/GenBank/DDBJ databases">
        <title>Aquabacterium pictum sp.nov., the first bacteriochlorophyll a-containing freshwater bacterium in the genus Aquabacterium of the class Betaproteobacteria.</title>
        <authorList>
            <person name="Hirose S."/>
            <person name="Tank M."/>
            <person name="Hara E."/>
            <person name="Tamaki H."/>
            <person name="Takaichi S."/>
            <person name="Haruta S."/>
            <person name="Hanada S."/>
        </authorList>
    </citation>
    <scope>NUCLEOTIDE SEQUENCE [LARGE SCALE GENOMIC DNA]</scope>
    <source>
        <strain evidence="4">W35</strain>
    </source>
</reference>
<evidence type="ECO:0008006" key="5">
    <source>
        <dbReference type="Google" id="ProtNLM"/>
    </source>
</evidence>
<feature type="domain" description="Acyl-CoA thioesterase-like C-terminal" evidence="2">
    <location>
        <begin position="131"/>
        <end position="264"/>
    </location>
</feature>
<dbReference type="Gene3D" id="2.40.160.210">
    <property type="entry name" value="Acyl-CoA thioesterase, double hotdog domain"/>
    <property type="match status" value="1"/>
</dbReference>
<evidence type="ECO:0000259" key="2">
    <source>
        <dbReference type="Pfam" id="PF20789"/>
    </source>
</evidence>
<gene>
    <name evidence="3" type="ORF">AQPW35_31560</name>
</gene>